<sequence>TSPLSLPPSSSPSPLSLSPSLKSFKAQSSNSDPLSKKSASYASPQEVCKFITELGISRVALTPENIETILNTLVYDGKAESSVVMGGGGGREVAATTVFRLSRPLVSDTGLSRIPCGVCPISALC</sequence>
<dbReference type="GO" id="GO:0005666">
    <property type="term" value="C:RNA polymerase III complex"/>
    <property type="evidence" value="ECO:0007669"/>
    <property type="project" value="InterPro"/>
</dbReference>
<dbReference type="InterPro" id="IPR007832">
    <property type="entry name" value="RNA_pol_Rpc34"/>
</dbReference>
<feature type="compositionally biased region" description="Pro residues" evidence="4">
    <location>
        <begin position="1"/>
        <end position="11"/>
    </location>
</feature>
<evidence type="ECO:0000313" key="5">
    <source>
        <dbReference type="EMBL" id="CAI8049105.1"/>
    </source>
</evidence>
<keyword evidence="2" id="KW-0804">Transcription</keyword>
<protein>
    <submittedName>
        <fullName evidence="5">DNA-directed RNA polymerase III subunit RPC6</fullName>
    </submittedName>
</protein>
<comment type="subcellular location">
    <subcellularLocation>
        <location evidence="1">Nucleus</location>
    </subcellularLocation>
</comment>
<evidence type="ECO:0000256" key="3">
    <source>
        <dbReference type="ARBA" id="ARBA00023242"/>
    </source>
</evidence>
<name>A0AA35XF31_GEOBA</name>
<dbReference type="Proteomes" id="UP001174909">
    <property type="component" value="Unassembled WGS sequence"/>
</dbReference>
<dbReference type="GO" id="GO:0006383">
    <property type="term" value="P:transcription by RNA polymerase III"/>
    <property type="evidence" value="ECO:0007669"/>
    <property type="project" value="InterPro"/>
</dbReference>
<evidence type="ECO:0000256" key="1">
    <source>
        <dbReference type="ARBA" id="ARBA00004123"/>
    </source>
</evidence>
<reference evidence="5" key="1">
    <citation type="submission" date="2023-03" db="EMBL/GenBank/DDBJ databases">
        <authorList>
            <person name="Steffen K."/>
            <person name="Cardenas P."/>
        </authorList>
    </citation>
    <scope>NUCLEOTIDE SEQUENCE</scope>
</reference>
<proteinExistence type="predicted"/>
<feature type="compositionally biased region" description="Polar residues" evidence="4">
    <location>
        <begin position="25"/>
        <end position="42"/>
    </location>
</feature>
<organism evidence="5 6">
    <name type="scientific">Geodia barretti</name>
    <name type="common">Barrett's horny sponge</name>
    <dbReference type="NCBI Taxonomy" id="519541"/>
    <lineage>
        <taxon>Eukaryota</taxon>
        <taxon>Metazoa</taxon>
        <taxon>Porifera</taxon>
        <taxon>Demospongiae</taxon>
        <taxon>Heteroscleromorpha</taxon>
        <taxon>Tetractinellida</taxon>
        <taxon>Astrophorina</taxon>
        <taxon>Geodiidae</taxon>
        <taxon>Geodia</taxon>
    </lineage>
</organism>
<dbReference type="AlphaFoldDB" id="A0AA35XF31"/>
<feature type="non-terminal residue" evidence="5">
    <location>
        <position position="1"/>
    </location>
</feature>
<dbReference type="EMBL" id="CASHTH010003773">
    <property type="protein sequence ID" value="CAI8049105.1"/>
    <property type="molecule type" value="Genomic_DNA"/>
</dbReference>
<feature type="compositionally biased region" description="Low complexity" evidence="4">
    <location>
        <begin position="12"/>
        <end position="21"/>
    </location>
</feature>
<keyword evidence="6" id="KW-1185">Reference proteome</keyword>
<accession>A0AA35XF31</accession>
<feature type="region of interest" description="Disordered" evidence="4">
    <location>
        <begin position="1"/>
        <end position="42"/>
    </location>
</feature>
<gene>
    <name evidence="5" type="ORF">GBAR_LOCUS27044</name>
</gene>
<evidence type="ECO:0000256" key="2">
    <source>
        <dbReference type="ARBA" id="ARBA00023163"/>
    </source>
</evidence>
<evidence type="ECO:0000313" key="6">
    <source>
        <dbReference type="Proteomes" id="UP001174909"/>
    </source>
</evidence>
<keyword evidence="5" id="KW-0240">DNA-directed RNA polymerase</keyword>
<dbReference type="InterPro" id="IPR016049">
    <property type="entry name" value="RNA_pol_Rpc34-like"/>
</dbReference>
<comment type="caution">
    <text evidence="5">The sequence shown here is derived from an EMBL/GenBank/DDBJ whole genome shotgun (WGS) entry which is preliminary data.</text>
</comment>
<dbReference type="PANTHER" id="PTHR12780">
    <property type="entry name" value="RNA POLYMERASE III DNA DIRECTED , 39KD SUBUNIT-RELATED"/>
    <property type="match status" value="1"/>
</dbReference>
<evidence type="ECO:0000256" key="4">
    <source>
        <dbReference type="SAM" id="MobiDB-lite"/>
    </source>
</evidence>
<dbReference type="Pfam" id="PF05158">
    <property type="entry name" value="RNA_pol_Rpc34"/>
    <property type="match status" value="1"/>
</dbReference>
<keyword evidence="3" id="KW-0539">Nucleus</keyword>